<comment type="catalytic activity">
    <reaction evidence="5">
        <text>L-seryl-[protein] + ATP = O-phospho-L-seryl-[protein] + ADP + H(+)</text>
        <dbReference type="Rhea" id="RHEA:17989"/>
        <dbReference type="Rhea" id="RHEA-COMP:9863"/>
        <dbReference type="Rhea" id="RHEA-COMP:11604"/>
        <dbReference type="ChEBI" id="CHEBI:15378"/>
        <dbReference type="ChEBI" id="CHEBI:29999"/>
        <dbReference type="ChEBI" id="CHEBI:30616"/>
        <dbReference type="ChEBI" id="CHEBI:83421"/>
        <dbReference type="ChEBI" id="CHEBI:456216"/>
        <dbReference type="EC" id="2.7.11.22"/>
    </reaction>
</comment>
<dbReference type="EMBL" id="JPDN02000007">
    <property type="protein sequence ID" value="PON28223.1"/>
    <property type="molecule type" value="Genomic_DNA"/>
</dbReference>
<protein>
    <recommendedName>
        <fullName evidence="1">cyclin-dependent kinase</fullName>
        <ecNumber evidence="1">2.7.11.22</ecNumber>
    </recommendedName>
</protein>
<keyword evidence="10" id="KW-1185">Reference proteome</keyword>
<evidence type="ECO:0000313" key="8">
    <source>
        <dbReference type="EMBL" id="PNP43316.1"/>
    </source>
</evidence>
<accession>A0A0W7VYQ1</accession>
<feature type="compositionally biased region" description="Low complexity" evidence="6">
    <location>
        <begin position="351"/>
        <end position="360"/>
    </location>
</feature>
<evidence type="ECO:0000256" key="2">
    <source>
        <dbReference type="ARBA" id="ARBA00022741"/>
    </source>
</evidence>
<evidence type="ECO:0000256" key="3">
    <source>
        <dbReference type="ARBA" id="ARBA00022840"/>
    </source>
</evidence>
<dbReference type="GO" id="GO:0005524">
    <property type="term" value="F:ATP binding"/>
    <property type="evidence" value="ECO:0007669"/>
    <property type="project" value="UniProtKB-KW"/>
</dbReference>
<dbReference type="GO" id="GO:0005634">
    <property type="term" value="C:nucleus"/>
    <property type="evidence" value="ECO:0007669"/>
    <property type="project" value="TreeGrafter"/>
</dbReference>
<keyword evidence="9" id="KW-0808">Transferase</keyword>
<evidence type="ECO:0000313" key="9">
    <source>
        <dbReference type="EMBL" id="PON28223.1"/>
    </source>
</evidence>
<evidence type="ECO:0000256" key="6">
    <source>
        <dbReference type="SAM" id="MobiDB-lite"/>
    </source>
</evidence>
<dbReference type="Proteomes" id="UP000236546">
    <property type="component" value="Unassembled WGS sequence"/>
</dbReference>
<dbReference type="GO" id="GO:0004693">
    <property type="term" value="F:cyclin-dependent protein serine/threonine kinase activity"/>
    <property type="evidence" value="ECO:0007669"/>
    <property type="project" value="UniProtKB-EC"/>
</dbReference>
<evidence type="ECO:0000256" key="5">
    <source>
        <dbReference type="ARBA" id="ARBA00048367"/>
    </source>
</evidence>
<dbReference type="InterPro" id="IPR011009">
    <property type="entry name" value="Kinase-like_dom_sf"/>
</dbReference>
<dbReference type="PANTHER" id="PTHR24056:SF508">
    <property type="entry name" value="CYCLIN-DEPENDENT KINASE 10"/>
    <property type="match status" value="1"/>
</dbReference>
<dbReference type="InterPro" id="IPR050108">
    <property type="entry name" value="CDK"/>
</dbReference>
<keyword evidence="2" id="KW-0547">Nucleotide-binding</keyword>
<sequence>MASRFYEYQSAIVAERFHSIEHTGSGPHGNVYRAHDKKMDTVIIVKRLEMASIVQEETTKREILDIRKLRHRNIIPIYYALIRPGMVLLVTPIREYNLPALIPMPYEMKDKTSNFYSLTIQMLSALTYLQEEGICHRNIKPNNILVQPTQKGYGFYLTDFALSYPQRRCVDFLFTAPETRTDIYPVTCKQDVWSLFVTLAVACGRITELEINRRSPLAIVQDLMDTGFLMPELEDMSRYNPTQRASASVMFHRLRPKEKLNYYGGVDYPEVSTEYFGLYGSGRLETEPMVFIGPNADLRGLDGPLGLSPTSVVQRPPASVPLAQPLPANCFDLGIQDHQPTPFSAELRETSVSSPQSEYPQSPPEVPQQNEQSLPEPRIKREESLEWFEYDIPEDPEQAERIENERRRVELNLRPYLGMDRNCTTLRPYDGPADNNGPLPPLRSVVPIPRSADDPYNSELYPHYSALLRATDQRRRSSASTGAATSWDTFEVGPIHNGNPTIHFNGVGFMVQPQGLAYVRPYPMPCDRPTEHSQPVEF</sequence>
<dbReference type="AlphaFoldDB" id="A0A0W7VYQ1"/>
<dbReference type="EMBL" id="MTYH01000042">
    <property type="protein sequence ID" value="PNP43316.1"/>
    <property type="molecule type" value="Genomic_DNA"/>
</dbReference>
<evidence type="ECO:0000313" key="10">
    <source>
        <dbReference type="Proteomes" id="UP000054821"/>
    </source>
</evidence>
<evidence type="ECO:0000256" key="4">
    <source>
        <dbReference type="ARBA" id="ARBA00047811"/>
    </source>
</evidence>
<dbReference type="PANTHER" id="PTHR24056">
    <property type="entry name" value="CELL DIVISION PROTEIN KINASE"/>
    <property type="match status" value="1"/>
</dbReference>
<dbReference type="EC" id="2.7.11.22" evidence="1"/>
<evidence type="ECO:0000259" key="7">
    <source>
        <dbReference type="PROSITE" id="PS50011"/>
    </source>
</evidence>
<comment type="catalytic activity">
    <reaction evidence="4">
        <text>L-threonyl-[protein] + ATP = O-phospho-L-threonyl-[protein] + ADP + H(+)</text>
        <dbReference type="Rhea" id="RHEA:46608"/>
        <dbReference type="Rhea" id="RHEA-COMP:11060"/>
        <dbReference type="Rhea" id="RHEA-COMP:11605"/>
        <dbReference type="ChEBI" id="CHEBI:15378"/>
        <dbReference type="ChEBI" id="CHEBI:30013"/>
        <dbReference type="ChEBI" id="CHEBI:30616"/>
        <dbReference type="ChEBI" id="CHEBI:61977"/>
        <dbReference type="ChEBI" id="CHEBI:456216"/>
        <dbReference type="EC" id="2.7.11.22"/>
    </reaction>
</comment>
<reference evidence="9 10" key="1">
    <citation type="journal article" date="2016" name="Genome Announc.">
        <title>Draft Whole-Genome Sequence of Trichoderma gamsii T6085, a Promising Biocontrol Agent of Fusarium Head Blight on Wheat.</title>
        <authorList>
            <person name="Baroncelli R."/>
            <person name="Zapparata A."/>
            <person name="Piaggeschi G."/>
            <person name="Sarrocco S."/>
            <person name="Vannacci G."/>
        </authorList>
    </citation>
    <scope>NUCLEOTIDE SEQUENCE [LARGE SCALE GENOMIC DNA]</scope>
    <source>
        <strain evidence="9 10">T6085</strain>
    </source>
</reference>
<dbReference type="Gene3D" id="1.10.510.10">
    <property type="entry name" value="Transferase(Phosphotransferase) domain 1"/>
    <property type="match status" value="1"/>
</dbReference>
<feature type="region of interest" description="Disordered" evidence="6">
    <location>
        <begin position="346"/>
        <end position="378"/>
    </location>
</feature>
<dbReference type="GO" id="GO:0007346">
    <property type="term" value="P:regulation of mitotic cell cycle"/>
    <property type="evidence" value="ECO:0007669"/>
    <property type="project" value="TreeGrafter"/>
</dbReference>
<dbReference type="OrthoDB" id="4062651at2759"/>
<dbReference type="SUPFAM" id="SSF56112">
    <property type="entry name" value="Protein kinase-like (PK-like)"/>
    <property type="match status" value="1"/>
</dbReference>
<dbReference type="Gene3D" id="3.30.200.20">
    <property type="entry name" value="Phosphorylase Kinase, domain 1"/>
    <property type="match status" value="1"/>
</dbReference>
<reference evidence="9" key="3">
    <citation type="submission" date="2017-08" db="EMBL/GenBank/DDBJ databases">
        <title>Trichoderma gamsii strain T6085, whole genome shotgun sequencing project.</title>
        <authorList>
            <person name="Baroncelli R."/>
        </authorList>
    </citation>
    <scope>NUCLEOTIDE SEQUENCE</scope>
    <source>
        <strain evidence="9">T6085</strain>
    </source>
</reference>
<dbReference type="InterPro" id="IPR000719">
    <property type="entry name" value="Prot_kinase_dom"/>
</dbReference>
<evidence type="ECO:0000313" key="11">
    <source>
        <dbReference type="Proteomes" id="UP000236546"/>
    </source>
</evidence>
<dbReference type="Proteomes" id="UP000054821">
    <property type="component" value="Unassembled WGS sequence"/>
</dbReference>
<dbReference type="PROSITE" id="PS50011">
    <property type="entry name" value="PROTEIN_KINASE_DOM"/>
    <property type="match status" value="1"/>
</dbReference>
<feature type="domain" description="Protein kinase" evidence="7">
    <location>
        <begin position="17"/>
        <end position="255"/>
    </location>
</feature>
<dbReference type="CDD" id="cd00180">
    <property type="entry name" value="PKc"/>
    <property type="match status" value="1"/>
</dbReference>
<dbReference type="STRING" id="398673.A0A0W7VYQ1"/>
<keyword evidence="9" id="KW-0418">Kinase</keyword>
<organism evidence="9 10">
    <name type="scientific">Trichoderma gamsii</name>
    <dbReference type="NCBI Taxonomy" id="398673"/>
    <lineage>
        <taxon>Eukaryota</taxon>
        <taxon>Fungi</taxon>
        <taxon>Dikarya</taxon>
        <taxon>Ascomycota</taxon>
        <taxon>Pezizomycotina</taxon>
        <taxon>Sordariomycetes</taxon>
        <taxon>Hypocreomycetidae</taxon>
        <taxon>Hypocreales</taxon>
        <taxon>Hypocreaceae</taxon>
        <taxon>Trichoderma</taxon>
    </lineage>
</organism>
<dbReference type="RefSeq" id="XP_018664527.1">
    <property type="nucleotide sequence ID" value="XM_018802172.1"/>
</dbReference>
<dbReference type="GeneID" id="29982255"/>
<evidence type="ECO:0000256" key="1">
    <source>
        <dbReference type="ARBA" id="ARBA00012425"/>
    </source>
</evidence>
<reference evidence="8 11" key="2">
    <citation type="submission" date="2017-02" db="EMBL/GenBank/DDBJ databases">
        <title>Genomes of Trichoderma spp. with biocontrol activity.</title>
        <authorList>
            <person name="Gardiner D."/>
            <person name="Kazan K."/>
            <person name="Vos C."/>
            <person name="Harvey P."/>
        </authorList>
    </citation>
    <scope>NUCLEOTIDE SEQUENCE [LARGE SCALE GENOMIC DNA]</scope>
    <source>
        <strain evidence="8 11">A5MH</strain>
    </source>
</reference>
<comment type="caution">
    <text evidence="9">The sequence shown here is derived from an EMBL/GenBank/DDBJ whole genome shotgun (WGS) entry which is preliminary data.</text>
</comment>
<dbReference type="Pfam" id="PF00069">
    <property type="entry name" value="Pkinase"/>
    <property type="match status" value="1"/>
</dbReference>
<gene>
    <name evidence="9" type="ORF">TGAM01_v202717</name>
    <name evidence="8" type="ORF">TGAMA5MH_04773</name>
</gene>
<name>A0A0W7VYQ1_9HYPO</name>
<proteinExistence type="predicted"/>
<keyword evidence="3" id="KW-0067">ATP-binding</keyword>